<dbReference type="SUPFAM" id="SSF53098">
    <property type="entry name" value="Ribonuclease H-like"/>
    <property type="match status" value="1"/>
</dbReference>
<reference evidence="3" key="1">
    <citation type="journal article" date="2019" name="Plant Biotechnol. J.">
        <title>Genome sequencing of the Australian wild diploid species Gossypium australe highlights disease resistance and delayed gland morphogenesis.</title>
        <authorList>
            <person name="Cai Y."/>
            <person name="Cai X."/>
            <person name="Wang Q."/>
            <person name="Wang P."/>
            <person name="Zhang Y."/>
            <person name="Cai C."/>
            <person name="Xu Y."/>
            <person name="Wang K."/>
            <person name="Zhou Z."/>
            <person name="Wang C."/>
            <person name="Geng S."/>
            <person name="Li B."/>
            <person name="Dong Q."/>
            <person name="Hou Y."/>
            <person name="Wang H."/>
            <person name="Ai P."/>
            <person name="Liu Z."/>
            <person name="Yi F."/>
            <person name="Sun M."/>
            <person name="An G."/>
            <person name="Cheng J."/>
            <person name="Zhang Y."/>
            <person name="Shi Q."/>
            <person name="Xie Y."/>
            <person name="Shi X."/>
            <person name="Chang Y."/>
            <person name="Huang F."/>
            <person name="Chen Y."/>
            <person name="Hong S."/>
            <person name="Mi L."/>
            <person name="Sun Q."/>
            <person name="Zhang L."/>
            <person name="Zhou B."/>
            <person name="Peng R."/>
            <person name="Zhang X."/>
            <person name="Liu F."/>
        </authorList>
    </citation>
    <scope>NUCLEOTIDE SEQUENCE [LARGE SCALE GENOMIC DNA]</scope>
    <source>
        <strain evidence="3">cv. PA1801</strain>
    </source>
</reference>
<evidence type="ECO:0000259" key="1">
    <source>
        <dbReference type="Pfam" id="PF24626"/>
    </source>
</evidence>
<keyword evidence="3" id="KW-1185">Reference proteome</keyword>
<sequence>MDFVSELSLTPTKKDSIRVIVDRLTKSTYFLPVRMDYSLQKLAKLYISNILNKALGARLNFSIVFHPQIEGQSEQVNLRIYAKGLYYRILSFQLSTQMAHYEALYGHNCRTQLCWIELGEREILGLKVRLQIGRSRKQTSKGRTLNIVLETKFKRKGKLSPKFIESYKILKRIDLVTHQLELPLELDRIHDIFHVSMLRRYQFDPSHILPI</sequence>
<dbReference type="PANTHER" id="PTHR45835">
    <property type="entry name" value="YALI0A06105P"/>
    <property type="match status" value="1"/>
</dbReference>
<dbReference type="InterPro" id="IPR012337">
    <property type="entry name" value="RNaseH-like_sf"/>
</dbReference>
<dbReference type="EMBL" id="SMMG02000004">
    <property type="protein sequence ID" value="KAA3477132.1"/>
    <property type="molecule type" value="Genomic_DNA"/>
</dbReference>
<dbReference type="InterPro" id="IPR056924">
    <property type="entry name" value="SH3_Tf2-1"/>
</dbReference>
<comment type="caution">
    <text evidence="2">The sequence shown here is derived from an EMBL/GenBank/DDBJ whole genome shotgun (WGS) entry which is preliminary data.</text>
</comment>
<dbReference type="AlphaFoldDB" id="A0A5B6W8D8"/>
<evidence type="ECO:0000313" key="3">
    <source>
        <dbReference type="Proteomes" id="UP000325315"/>
    </source>
</evidence>
<dbReference type="PANTHER" id="PTHR45835:SF99">
    <property type="entry name" value="CHROMO DOMAIN-CONTAINING PROTEIN-RELATED"/>
    <property type="match status" value="1"/>
</dbReference>
<dbReference type="Proteomes" id="UP000325315">
    <property type="component" value="Unassembled WGS sequence"/>
</dbReference>
<proteinExistence type="predicted"/>
<dbReference type="Pfam" id="PF24626">
    <property type="entry name" value="SH3_Tf2-1"/>
    <property type="match status" value="1"/>
</dbReference>
<dbReference type="OrthoDB" id="1304875at2759"/>
<feature type="domain" description="Tf2-1-like SH3-like" evidence="1">
    <location>
        <begin position="152"/>
        <end position="201"/>
    </location>
</feature>
<gene>
    <name evidence="2" type="ORF">EPI10_011045</name>
</gene>
<protein>
    <submittedName>
        <fullName evidence="2">DNA/RNA polymerases superfamily protein</fullName>
    </submittedName>
</protein>
<organism evidence="2 3">
    <name type="scientific">Gossypium australe</name>
    <dbReference type="NCBI Taxonomy" id="47621"/>
    <lineage>
        <taxon>Eukaryota</taxon>
        <taxon>Viridiplantae</taxon>
        <taxon>Streptophyta</taxon>
        <taxon>Embryophyta</taxon>
        <taxon>Tracheophyta</taxon>
        <taxon>Spermatophyta</taxon>
        <taxon>Magnoliopsida</taxon>
        <taxon>eudicotyledons</taxon>
        <taxon>Gunneridae</taxon>
        <taxon>Pentapetalae</taxon>
        <taxon>rosids</taxon>
        <taxon>malvids</taxon>
        <taxon>Malvales</taxon>
        <taxon>Malvaceae</taxon>
        <taxon>Malvoideae</taxon>
        <taxon>Gossypium</taxon>
    </lineage>
</organism>
<accession>A0A5B6W8D8</accession>
<evidence type="ECO:0000313" key="2">
    <source>
        <dbReference type="EMBL" id="KAA3477132.1"/>
    </source>
</evidence>
<name>A0A5B6W8D8_9ROSI</name>